<dbReference type="Proteomes" id="UP000265715">
    <property type="component" value="Unassembled WGS sequence"/>
</dbReference>
<keyword evidence="1" id="KW-0472">Membrane</keyword>
<gene>
    <name evidence="2" type="ORF">Mterra_00357</name>
</gene>
<keyword evidence="1" id="KW-0812">Transmembrane</keyword>
<name>A0A399F6Q1_9DEIN</name>
<evidence type="ECO:0000313" key="2">
    <source>
        <dbReference type="EMBL" id="RIH90562.1"/>
    </source>
</evidence>
<sequence>MNVRTGSLAAKFWVAGGGLALLLAVAHLFNDALSSMLMGLTVGLAGLLYVGVGRLQEVVGMAPAMALSYLALLPAALLARAAVDGRRAGPGGAKTP</sequence>
<reference evidence="2 3" key="1">
    <citation type="submission" date="2018-08" db="EMBL/GenBank/DDBJ databases">
        <title>Meiothermus terrae DSM 26712 genome sequencing project.</title>
        <authorList>
            <person name="Da Costa M.S."/>
            <person name="Albuquerque L."/>
            <person name="Raposo P."/>
            <person name="Froufe H.J.C."/>
            <person name="Barroso C.S."/>
            <person name="Egas C."/>
        </authorList>
    </citation>
    <scope>NUCLEOTIDE SEQUENCE [LARGE SCALE GENOMIC DNA]</scope>
    <source>
        <strain evidence="2 3">DSM 26712</strain>
    </source>
</reference>
<dbReference type="AlphaFoldDB" id="A0A399F6Q1"/>
<keyword evidence="1" id="KW-1133">Transmembrane helix</keyword>
<accession>A0A399F6Q1</accession>
<feature type="transmembrane region" description="Helical" evidence="1">
    <location>
        <begin position="36"/>
        <end position="52"/>
    </location>
</feature>
<evidence type="ECO:0000313" key="3">
    <source>
        <dbReference type="Proteomes" id="UP000265715"/>
    </source>
</evidence>
<feature type="transmembrane region" description="Helical" evidence="1">
    <location>
        <begin position="12"/>
        <end position="29"/>
    </location>
</feature>
<comment type="caution">
    <text evidence="2">The sequence shown here is derived from an EMBL/GenBank/DDBJ whole genome shotgun (WGS) entry which is preliminary data.</text>
</comment>
<organism evidence="2 3">
    <name type="scientific">Calidithermus terrae</name>
    <dbReference type="NCBI Taxonomy" id="1408545"/>
    <lineage>
        <taxon>Bacteria</taxon>
        <taxon>Thermotogati</taxon>
        <taxon>Deinococcota</taxon>
        <taxon>Deinococci</taxon>
        <taxon>Thermales</taxon>
        <taxon>Thermaceae</taxon>
        <taxon>Calidithermus</taxon>
    </lineage>
</organism>
<keyword evidence="3" id="KW-1185">Reference proteome</keyword>
<dbReference type="EMBL" id="QXDL01000007">
    <property type="protein sequence ID" value="RIH90562.1"/>
    <property type="molecule type" value="Genomic_DNA"/>
</dbReference>
<feature type="transmembrane region" description="Helical" evidence="1">
    <location>
        <begin position="58"/>
        <end position="79"/>
    </location>
</feature>
<proteinExistence type="predicted"/>
<protein>
    <submittedName>
        <fullName evidence="2">Uncharacterized protein</fullName>
    </submittedName>
</protein>
<evidence type="ECO:0000256" key="1">
    <source>
        <dbReference type="SAM" id="Phobius"/>
    </source>
</evidence>
<dbReference type="RefSeq" id="WP_119313607.1">
    <property type="nucleotide sequence ID" value="NZ_QXDL01000007.1"/>
</dbReference>